<reference evidence="1 2" key="1">
    <citation type="submission" date="2018-10" db="EMBL/GenBank/DDBJ databases">
        <title>Sinomicrobium pectinilyticum sp. nov., a pectinase-producing bacterium isolated from alkaline and saline soil, and emended description of the genus Sinomicrobium.</title>
        <authorList>
            <person name="Cheng B."/>
            <person name="Li C."/>
            <person name="Lai Q."/>
            <person name="Du M."/>
            <person name="Shao Z."/>
            <person name="Xu P."/>
            <person name="Yang C."/>
        </authorList>
    </citation>
    <scope>NUCLEOTIDE SEQUENCE [LARGE SCALE GENOMIC DNA]</scope>
    <source>
        <strain evidence="1 2">5DNS001</strain>
    </source>
</reference>
<dbReference type="Proteomes" id="UP000267469">
    <property type="component" value="Unassembled WGS sequence"/>
</dbReference>
<comment type="caution">
    <text evidence="1">The sequence shown here is derived from an EMBL/GenBank/DDBJ whole genome shotgun (WGS) entry which is preliminary data.</text>
</comment>
<evidence type="ECO:0000313" key="2">
    <source>
        <dbReference type="Proteomes" id="UP000267469"/>
    </source>
</evidence>
<organism evidence="1 2">
    <name type="scientific">Sinomicrobium pectinilyticum</name>
    <dbReference type="NCBI Taxonomy" id="1084421"/>
    <lineage>
        <taxon>Bacteria</taxon>
        <taxon>Pseudomonadati</taxon>
        <taxon>Bacteroidota</taxon>
        <taxon>Flavobacteriia</taxon>
        <taxon>Flavobacteriales</taxon>
        <taxon>Flavobacteriaceae</taxon>
        <taxon>Sinomicrobium</taxon>
    </lineage>
</organism>
<keyword evidence="2" id="KW-1185">Reference proteome</keyword>
<name>A0A3N0E826_SINP1</name>
<proteinExistence type="predicted"/>
<dbReference type="EMBL" id="RJTM01000100">
    <property type="protein sequence ID" value="RNL83920.1"/>
    <property type="molecule type" value="Genomic_DNA"/>
</dbReference>
<accession>A0A3N0E826</accession>
<protein>
    <submittedName>
        <fullName evidence="1">Uncharacterized protein</fullName>
    </submittedName>
</protein>
<sequence>MQRQNKSLFFKLLVTHGFRHFFMMWRFDIQGTSPVTPTGPPVFEGPGCFSALKPGKQPFKRLCIHWRDTGKRLTGKGKPLTGLLMILSITAWAAKQVTPAA</sequence>
<dbReference type="AlphaFoldDB" id="A0A3N0E826"/>
<evidence type="ECO:0000313" key="1">
    <source>
        <dbReference type="EMBL" id="RNL83920.1"/>
    </source>
</evidence>
<gene>
    <name evidence="1" type="ORF">ED312_14435</name>
</gene>